<comment type="caution">
    <text evidence="2">The sequence shown here is derived from an EMBL/GenBank/DDBJ whole genome shotgun (WGS) entry which is preliminary data.</text>
</comment>
<proteinExistence type="predicted"/>
<sequence length="180" mass="19905">MCHLSKILIYISLVILSATVSCLISFEIKAATMLTLVDKLISVSSIIFAIMGVWFSVSKVEIEQKVKEASSRGDGTSADKAIERARFLVIPMTTSALALLMSLIFYLGYYLLPFFTLNTGVIAVVKWISFTSIIFGYLAIAINTVPVFLSGGIFLLDLLNLRSSELQRRNEHGVEIKDDE</sequence>
<feature type="transmembrane region" description="Helical" evidence="1">
    <location>
        <begin position="132"/>
        <end position="159"/>
    </location>
</feature>
<evidence type="ECO:0000256" key="1">
    <source>
        <dbReference type="SAM" id="Phobius"/>
    </source>
</evidence>
<dbReference type="EMBL" id="AYOZ01000012">
    <property type="protein sequence ID" value="ETI60859.1"/>
    <property type="molecule type" value="Genomic_DNA"/>
</dbReference>
<feature type="transmembrane region" description="Helical" evidence="1">
    <location>
        <begin position="7"/>
        <end position="28"/>
    </location>
</feature>
<accession>W1RYR5</accession>
<evidence type="ECO:0000313" key="3">
    <source>
        <dbReference type="Proteomes" id="UP000018857"/>
    </source>
</evidence>
<keyword evidence="1" id="KW-1133">Transmembrane helix</keyword>
<feature type="transmembrane region" description="Helical" evidence="1">
    <location>
        <begin position="87"/>
        <end position="112"/>
    </location>
</feature>
<reference evidence="2 3" key="1">
    <citation type="journal article" date="2014" name="Genome Announc.">
        <title>Draft Genome Sequence of Marinomonas sp. Strain D104, a Polycyclic Aromatic Hydrocarbon-Degrading Bacterium from the Deep-Sea Sediment of the Arctic Ocean.</title>
        <authorList>
            <person name="Dong C."/>
            <person name="Bai X."/>
            <person name="Lai Q."/>
            <person name="Xie Y."/>
            <person name="Chen X."/>
            <person name="Shao Z."/>
        </authorList>
    </citation>
    <scope>NUCLEOTIDE SEQUENCE [LARGE SCALE GENOMIC DNA]</scope>
    <source>
        <strain evidence="2 3">D104</strain>
    </source>
</reference>
<dbReference type="OrthoDB" id="136460at135619"/>
<dbReference type="STRING" id="1208321.D104_09025"/>
<dbReference type="RefSeq" id="WP_024023943.1">
    <property type="nucleotide sequence ID" value="NZ_AYOZ01000012.1"/>
</dbReference>
<dbReference type="Proteomes" id="UP000018857">
    <property type="component" value="Unassembled WGS sequence"/>
</dbReference>
<dbReference type="AlphaFoldDB" id="W1RYR5"/>
<name>W1RYR5_9GAMM</name>
<keyword evidence="1" id="KW-0812">Transmembrane</keyword>
<evidence type="ECO:0000313" key="2">
    <source>
        <dbReference type="EMBL" id="ETI60859.1"/>
    </source>
</evidence>
<protein>
    <submittedName>
        <fullName evidence="2">Uncharacterized protein</fullName>
    </submittedName>
</protein>
<keyword evidence="1" id="KW-0472">Membrane</keyword>
<feature type="transmembrane region" description="Helical" evidence="1">
    <location>
        <begin position="40"/>
        <end position="57"/>
    </location>
</feature>
<gene>
    <name evidence="2" type="ORF">D104_09025</name>
</gene>
<dbReference type="PROSITE" id="PS51257">
    <property type="entry name" value="PROKAR_LIPOPROTEIN"/>
    <property type="match status" value="1"/>
</dbReference>
<organism evidence="2 3">
    <name type="scientific">Marinomonas profundimaris</name>
    <dbReference type="NCBI Taxonomy" id="1208321"/>
    <lineage>
        <taxon>Bacteria</taxon>
        <taxon>Pseudomonadati</taxon>
        <taxon>Pseudomonadota</taxon>
        <taxon>Gammaproteobacteria</taxon>
        <taxon>Oceanospirillales</taxon>
        <taxon>Oceanospirillaceae</taxon>
        <taxon>Marinomonas</taxon>
    </lineage>
</organism>
<keyword evidence="3" id="KW-1185">Reference proteome</keyword>